<dbReference type="EMBL" id="AP015037">
    <property type="protein sequence ID" value="BAT83410.1"/>
    <property type="molecule type" value="Genomic_DNA"/>
</dbReference>
<dbReference type="AlphaFoldDB" id="A0A0S3RS27"/>
<reference evidence="2 3" key="1">
    <citation type="journal article" date="2015" name="Sci. Rep.">
        <title>The power of single molecule real-time sequencing technology in the de novo assembly of a eukaryotic genome.</title>
        <authorList>
            <person name="Sakai H."/>
            <person name="Naito K."/>
            <person name="Ogiso-Tanaka E."/>
            <person name="Takahashi Y."/>
            <person name="Iseki K."/>
            <person name="Muto C."/>
            <person name="Satou K."/>
            <person name="Teruya K."/>
            <person name="Shiroma A."/>
            <person name="Shimoji M."/>
            <person name="Hirano T."/>
            <person name="Itoh T."/>
            <person name="Kaga A."/>
            <person name="Tomooka N."/>
        </authorList>
    </citation>
    <scope>NUCLEOTIDE SEQUENCE [LARGE SCALE GENOMIC DNA]</scope>
    <source>
        <strain evidence="3">cv. Shumari</strain>
    </source>
</reference>
<feature type="non-terminal residue" evidence="2">
    <location>
        <position position="1"/>
    </location>
</feature>
<protein>
    <submittedName>
        <fullName evidence="2">Uncharacterized protein</fullName>
    </submittedName>
</protein>
<dbReference type="Proteomes" id="UP000291084">
    <property type="component" value="Chromosome 4"/>
</dbReference>
<feature type="transmembrane region" description="Helical" evidence="1">
    <location>
        <begin position="94"/>
        <end position="114"/>
    </location>
</feature>
<keyword evidence="1" id="KW-0812">Transmembrane</keyword>
<evidence type="ECO:0000313" key="2">
    <source>
        <dbReference type="EMBL" id="BAT83410.1"/>
    </source>
</evidence>
<organism evidence="2 3">
    <name type="scientific">Vigna angularis var. angularis</name>
    <dbReference type="NCBI Taxonomy" id="157739"/>
    <lineage>
        <taxon>Eukaryota</taxon>
        <taxon>Viridiplantae</taxon>
        <taxon>Streptophyta</taxon>
        <taxon>Embryophyta</taxon>
        <taxon>Tracheophyta</taxon>
        <taxon>Spermatophyta</taxon>
        <taxon>Magnoliopsida</taxon>
        <taxon>eudicotyledons</taxon>
        <taxon>Gunneridae</taxon>
        <taxon>Pentapetalae</taxon>
        <taxon>rosids</taxon>
        <taxon>fabids</taxon>
        <taxon>Fabales</taxon>
        <taxon>Fabaceae</taxon>
        <taxon>Papilionoideae</taxon>
        <taxon>50 kb inversion clade</taxon>
        <taxon>NPAAA clade</taxon>
        <taxon>indigoferoid/millettioid clade</taxon>
        <taxon>Phaseoleae</taxon>
        <taxon>Vigna</taxon>
    </lineage>
</organism>
<gene>
    <name evidence="2" type="primary">Vigan.04G055200</name>
    <name evidence="2" type="ORF">VIGAN_04055200</name>
</gene>
<sequence length="118" mass="14013">FPENLMKCYRAVTLRQRHRKQLRSNQKLGSTWILPTEKNTIHNIPLPLLPTLPLSPKIRCIFHDPSNSFHINPRTHVPPFLVFYQSIIYISKLLFQYISFKLITTIFLISYNVLVYCR</sequence>
<name>A0A0S3RS27_PHAAN</name>
<proteinExistence type="predicted"/>
<keyword evidence="3" id="KW-1185">Reference proteome</keyword>
<evidence type="ECO:0000313" key="3">
    <source>
        <dbReference type="Proteomes" id="UP000291084"/>
    </source>
</evidence>
<keyword evidence="1" id="KW-1133">Transmembrane helix</keyword>
<evidence type="ECO:0000256" key="1">
    <source>
        <dbReference type="SAM" id="Phobius"/>
    </source>
</evidence>
<keyword evidence="1" id="KW-0472">Membrane</keyword>
<accession>A0A0S3RS27</accession>